<evidence type="ECO:0000256" key="1">
    <source>
        <dbReference type="ARBA" id="ARBA00004225"/>
    </source>
</evidence>
<protein>
    <recommendedName>
        <fullName evidence="9">Sidoreflexin</fullName>
    </recommendedName>
</protein>
<dbReference type="AlphaFoldDB" id="A0A1I7ZKF3"/>
<keyword evidence="4 9" id="KW-0812">Transmembrane</keyword>
<keyword evidence="8 9" id="KW-0472">Membrane</keyword>
<dbReference type="Pfam" id="PF03820">
    <property type="entry name" value="SFXNs"/>
    <property type="match status" value="1"/>
</dbReference>
<comment type="similarity">
    <text evidence="2 9">Belongs to the sideroflexin family.</text>
</comment>
<evidence type="ECO:0000256" key="8">
    <source>
        <dbReference type="ARBA" id="ARBA00023136"/>
    </source>
</evidence>
<evidence type="ECO:0000313" key="10">
    <source>
        <dbReference type="Proteomes" id="UP000095287"/>
    </source>
</evidence>
<dbReference type="GO" id="GO:0005743">
    <property type="term" value="C:mitochondrial inner membrane"/>
    <property type="evidence" value="ECO:0007669"/>
    <property type="project" value="TreeGrafter"/>
</dbReference>
<proteinExistence type="inferred from homology"/>
<dbReference type="InterPro" id="IPR004686">
    <property type="entry name" value="Mtc"/>
</dbReference>
<keyword evidence="10" id="KW-1185">Reference proteome</keyword>
<dbReference type="PANTHER" id="PTHR11153:SF14">
    <property type="entry name" value="SIDEROFLEXIN-2"/>
    <property type="match status" value="1"/>
</dbReference>
<keyword evidence="3" id="KW-0813">Transport</keyword>
<dbReference type="NCBIfam" id="TIGR00798">
    <property type="entry name" value="mtc"/>
    <property type="match status" value="1"/>
</dbReference>
<feature type="transmembrane region" description="Helical" evidence="9">
    <location>
        <begin position="321"/>
        <end position="341"/>
    </location>
</feature>
<organism evidence="10 11">
    <name type="scientific">Steinernema glaseri</name>
    <dbReference type="NCBI Taxonomy" id="37863"/>
    <lineage>
        <taxon>Eukaryota</taxon>
        <taxon>Metazoa</taxon>
        <taxon>Ecdysozoa</taxon>
        <taxon>Nematoda</taxon>
        <taxon>Chromadorea</taxon>
        <taxon>Rhabditida</taxon>
        <taxon>Tylenchina</taxon>
        <taxon>Panagrolaimomorpha</taxon>
        <taxon>Strongyloidoidea</taxon>
        <taxon>Steinernematidae</taxon>
        <taxon>Steinernema</taxon>
    </lineage>
</organism>
<evidence type="ECO:0000256" key="9">
    <source>
        <dbReference type="RuleBase" id="RU362000"/>
    </source>
</evidence>
<keyword evidence="5" id="KW-0029">Amino-acid transport</keyword>
<evidence type="ECO:0000256" key="7">
    <source>
        <dbReference type="ARBA" id="ARBA00023128"/>
    </source>
</evidence>
<evidence type="ECO:0000256" key="2">
    <source>
        <dbReference type="ARBA" id="ARBA00005974"/>
    </source>
</evidence>
<name>A0A1I7ZKF3_9BILA</name>
<evidence type="ECO:0000256" key="6">
    <source>
        <dbReference type="ARBA" id="ARBA00022989"/>
    </source>
</evidence>
<evidence type="ECO:0000256" key="4">
    <source>
        <dbReference type="ARBA" id="ARBA00022692"/>
    </source>
</evidence>
<dbReference type="PANTHER" id="PTHR11153">
    <property type="entry name" value="SIDEROFLEXIN"/>
    <property type="match status" value="1"/>
</dbReference>
<evidence type="ECO:0000313" key="11">
    <source>
        <dbReference type="WBParaSite" id="L893_g27431.t2"/>
    </source>
</evidence>
<feature type="transmembrane region" description="Helical" evidence="9">
    <location>
        <begin position="292"/>
        <end position="309"/>
    </location>
</feature>
<dbReference type="GO" id="GO:0140300">
    <property type="term" value="P:serine import into mitochondrion"/>
    <property type="evidence" value="ECO:0007669"/>
    <property type="project" value="TreeGrafter"/>
</dbReference>
<keyword evidence="6 9" id="KW-1133">Transmembrane helix</keyword>
<keyword evidence="7 9" id="KW-0496">Mitochondrion</keyword>
<sequence length="382" mass="42211">MCATLSRVRGLYTAYLATVLLSSLPNLSYALRALGLVSASRAHLDPALAEGEKELRIMAGEQRLDVDSPRWDQSTFYGRFRHFASVTDPTVVFVPKEKLLGAKKLLDLYRNHQEPAGTTLSDLYRAQKYFGSAFHPDTGDLQNVAGRMCANVYGSTALCGGMMIFYRSVPGVLFWQWSNQSFNALVNYTNRNAKSDLTTKDLLVAYSSAVTGALTVALGLKNYLAKKAASVTIQRLVPLAAVCVANFINIPLMRQNEIKNGLLVTDEFGNEVGRSQTAAVKAVSLVAFSRNVIAIPSMFLTPLIVDAVARRSVWFKNNLKYLNIPVQLALVFVLFGSMVPVGCGLFPQKNSIDVATLRYFEPENYDKFKRMGVEKVYFNKGL</sequence>
<comment type="subcellular location">
    <subcellularLocation>
        <location evidence="1 9">Mitochondrion membrane</location>
        <topology evidence="1 9">Multi-pass membrane protein</topology>
    </subcellularLocation>
</comment>
<evidence type="ECO:0000256" key="3">
    <source>
        <dbReference type="ARBA" id="ARBA00022448"/>
    </source>
</evidence>
<feature type="transmembrane region" description="Helical" evidence="9">
    <location>
        <begin position="203"/>
        <end position="224"/>
    </location>
</feature>
<dbReference type="Proteomes" id="UP000095287">
    <property type="component" value="Unplaced"/>
</dbReference>
<dbReference type="GO" id="GO:0015075">
    <property type="term" value="F:monoatomic ion transmembrane transporter activity"/>
    <property type="evidence" value="ECO:0007669"/>
    <property type="project" value="InterPro"/>
</dbReference>
<evidence type="ECO:0000256" key="5">
    <source>
        <dbReference type="ARBA" id="ARBA00022970"/>
    </source>
</evidence>
<accession>A0A1I7ZKF3</accession>
<dbReference type="WBParaSite" id="L893_g27431.t2">
    <property type="protein sequence ID" value="L893_g27431.t2"/>
    <property type="gene ID" value="L893_g27431"/>
</dbReference>
<reference evidence="11" key="1">
    <citation type="submission" date="2016-11" db="UniProtKB">
        <authorList>
            <consortium name="WormBaseParasite"/>
        </authorList>
    </citation>
    <scope>IDENTIFICATION</scope>
</reference>
<comment type="caution">
    <text evidence="9">Lacks conserved residue(s) required for the propagation of feature annotation.</text>
</comment>